<reference evidence="7 8" key="1">
    <citation type="submission" date="2024-03" db="EMBL/GenBank/DDBJ databases">
        <title>Complete genome sequence of the green alga Chloropicon roscoffensis RCC1871.</title>
        <authorList>
            <person name="Lemieux C."/>
            <person name="Pombert J.-F."/>
            <person name="Otis C."/>
            <person name="Turmel M."/>
        </authorList>
    </citation>
    <scope>NUCLEOTIDE SEQUENCE [LARGE SCALE GENOMIC DNA]</scope>
    <source>
        <strain evidence="7 8">RCC1871</strain>
    </source>
</reference>
<dbReference type="Pfam" id="PF13639">
    <property type="entry name" value="zf-RING_2"/>
    <property type="match status" value="1"/>
</dbReference>
<dbReference type="SMART" id="SM00184">
    <property type="entry name" value="RING"/>
    <property type="match status" value="1"/>
</dbReference>
<keyword evidence="2 4" id="KW-0863">Zinc-finger</keyword>
<dbReference type="Proteomes" id="UP001472866">
    <property type="component" value="Chromosome 01"/>
</dbReference>
<feature type="domain" description="RING-type" evidence="6">
    <location>
        <begin position="137"/>
        <end position="179"/>
    </location>
</feature>
<organism evidence="7 8">
    <name type="scientific">Chloropicon roscoffensis</name>
    <dbReference type="NCBI Taxonomy" id="1461544"/>
    <lineage>
        <taxon>Eukaryota</taxon>
        <taxon>Viridiplantae</taxon>
        <taxon>Chlorophyta</taxon>
        <taxon>Chloropicophyceae</taxon>
        <taxon>Chloropicales</taxon>
        <taxon>Chloropicaceae</taxon>
        <taxon>Chloropicon</taxon>
    </lineage>
</organism>
<dbReference type="PANTHER" id="PTHR22763">
    <property type="entry name" value="RING ZINC FINGER PROTEIN"/>
    <property type="match status" value="1"/>
</dbReference>
<feature type="region of interest" description="Disordered" evidence="5">
    <location>
        <begin position="1"/>
        <end position="23"/>
    </location>
</feature>
<dbReference type="GO" id="GO:0043161">
    <property type="term" value="P:proteasome-mediated ubiquitin-dependent protein catabolic process"/>
    <property type="evidence" value="ECO:0007669"/>
    <property type="project" value="TreeGrafter"/>
</dbReference>
<dbReference type="InterPro" id="IPR013083">
    <property type="entry name" value="Znf_RING/FYVE/PHD"/>
</dbReference>
<evidence type="ECO:0000313" key="8">
    <source>
        <dbReference type="Proteomes" id="UP001472866"/>
    </source>
</evidence>
<dbReference type="AlphaFoldDB" id="A0AAX4NYS6"/>
<sequence length="204" mass="22745">MARGSRGGMDDLAREWLGGGQSSSTVAQIDELTTDIDVQLGELGRSIRSERAKAKERQREREEAFRESKGRLETGEEQMVRRMVARALVRSEKSVQGGLHQRRLLDEHDVSALVCRKSELLLARFSQYVESVEGDTCCICLDPLKGGVLRLNTCGHHFHFLCLLKWFEVKQRYWCPLCKSEVRADDGESAGAGPRSSSAAPAHG</sequence>
<evidence type="ECO:0000256" key="5">
    <source>
        <dbReference type="SAM" id="MobiDB-lite"/>
    </source>
</evidence>
<keyword evidence="3" id="KW-0862">Zinc</keyword>
<dbReference type="GO" id="GO:0012505">
    <property type="term" value="C:endomembrane system"/>
    <property type="evidence" value="ECO:0007669"/>
    <property type="project" value="TreeGrafter"/>
</dbReference>
<keyword evidence="8" id="KW-1185">Reference proteome</keyword>
<dbReference type="PROSITE" id="PS50089">
    <property type="entry name" value="ZF_RING_2"/>
    <property type="match status" value="1"/>
</dbReference>
<keyword evidence="1" id="KW-0479">Metal-binding</keyword>
<evidence type="ECO:0000256" key="1">
    <source>
        <dbReference type="ARBA" id="ARBA00022723"/>
    </source>
</evidence>
<dbReference type="GO" id="GO:0061630">
    <property type="term" value="F:ubiquitin protein ligase activity"/>
    <property type="evidence" value="ECO:0007669"/>
    <property type="project" value="TreeGrafter"/>
</dbReference>
<dbReference type="SUPFAM" id="SSF57850">
    <property type="entry name" value="RING/U-box"/>
    <property type="match status" value="1"/>
</dbReference>
<dbReference type="InterPro" id="IPR050731">
    <property type="entry name" value="HRD1_E3_ubiq-ligases"/>
</dbReference>
<accession>A0AAX4NYS6</accession>
<protein>
    <submittedName>
        <fullName evidence="7">RING-type domain-containing protein</fullName>
    </submittedName>
</protein>
<gene>
    <name evidence="7" type="ORF">HKI87_01g08000</name>
</gene>
<dbReference type="Gene3D" id="3.30.40.10">
    <property type="entry name" value="Zinc/RING finger domain, C3HC4 (zinc finger)"/>
    <property type="match status" value="1"/>
</dbReference>
<evidence type="ECO:0000256" key="4">
    <source>
        <dbReference type="PROSITE-ProRule" id="PRU00175"/>
    </source>
</evidence>
<evidence type="ECO:0000256" key="3">
    <source>
        <dbReference type="ARBA" id="ARBA00022833"/>
    </source>
</evidence>
<name>A0AAX4NYS6_9CHLO</name>
<feature type="compositionally biased region" description="Low complexity" evidence="5">
    <location>
        <begin position="189"/>
        <end position="204"/>
    </location>
</feature>
<evidence type="ECO:0000256" key="2">
    <source>
        <dbReference type="ARBA" id="ARBA00022771"/>
    </source>
</evidence>
<proteinExistence type="predicted"/>
<dbReference type="InterPro" id="IPR001841">
    <property type="entry name" value="Znf_RING"/>
</dbReference>
<dbReference type="GO" id="GO:0008270">
    <property type="term" value="F:zinc ion binding"/>
    <property type="evidence" value="ECO:0007669"/>
    <property type="project" value="UniProtKB-KW"/>
</dbReference>
<evidence type="ECO:0000259" key="6">
    <source>
        <dbReference type="PROSITE" id="PS50089"/>
    </source>
</evidence>
<evidence type="ECO:0000313" key="7">
    <source>
        <dbReference type="EMBL" id="WZN59275.1"/>
    </source>
</evidence>
<feature type="region of interest" description="Disordered" evidence="5">
    <location>
        <begin position="49"/>
        <end position="68"/>
    </location>
</feature>
<feature type="region of interest" description="Disordered" evidence="5">
    <location>
        <begin position="185"/>
        <end position="204"/>
    </location>
</feature>
<dbReference type="EMBL" id="CP151501">
    <property type="protein sequence ID" value="WZN59275.1"/>
    <property type="molecule type" value="Genomic_DNA"/>
</dbReference>